<evidence type="ECO:0000313" key="7">
    <source>
        <dbReference type="EMBL" id="MBW4545807.1"/>
    </source>
</evidence>
<feature type="transmembrane region" description="Helical" evidence="5">
    <location>
        <begin position="404"/>
        <end position="423"/>
    </location>
</feature>
<feature type="transmembrane region" description="Helical" evidence="5">
    <location>
        <begin position="365"/>
        <end position="384"/>
    </location>
</feature>
<evidence type="ECO:0000313" key="8">
    <source>
        <dbReference type="Proteomes" id="UP000753908"/>
    </source>
</evidence>
<comment type="subcellular location">
    <subcellularLocation>
        <location evidence="1">Cell envelope</location>
    </subcellularLocation>
</comment>
<dbReference type="Gene3D" id="2.40.50.100">
    <property type="match status" value="1"/>
</dbReference>
<evidence type="ECO:0000256" key="5">
    <source>
        <dbReference type="SAM" id="Phobius"/>
    </source>
</evidence>
<keyword evidence="2 3" id="KW-0175">Coiled coil</keyword>
<feature type="transmembrane region" description="Helical" evidence="5">
    <location>
        <begin position="229"/>
        <end position="250"/>
    </location>
</feature>
<dbReference type="InterPro" id="IPR058792">
    <property type="entry name" value="Beta-barrel_RND_2"/>
</dbReference>
<feature type="transmembrane region" description="Helical" evidence="5">
    <location>
        <begin position="271"/>
        <end position="288"/>
    </location>
</feature>
<name>A0A951PMN3_9CYAN</name>
<feature type="domain" description="CusB-like beta-barrel" evidence="6">
    <location>
        <begin position="778"/>
        <end position="865"/>
    </location>
</feature>
<dbReference type="Pfam" id="PF25954">
    <property type="entry name" value="Beta-barrel_RND_2"/>
    <property type="match status" value="1"/>
</dbReference>
<evidence type="ECO:0000256" key="2">
    <source>
        <dbReference type="ARBA" id="ARBA00023054"/>
    </source>
</evidence>
<accession>A0A951PMN3</accession>
<evidence type="ECO:0000256" key="3">
    <source>
        <dbReference type="SAM" id="Coils"/>
    </source>
</evidence>
<feature type="transmembrane region" description="Helical" evidence="5">
    <location>
        <begin position="486"/>
        <end position="505"/>
    </location>
</feature>
<reference evidence="7" key="2">
    <citation type="journal article" date="2022" name="Microbiol. Resour. Announc.">
        <title>Metagenome Sequencing to Explore Phylogenomics of Terrestrial Cyanobacteria.</title>
        <authorList>
            <person name="Ward R.D."/>
            <person name="Stajich J.E."/>
            <person name="Johansen J.R."/>
            <person name="Huntemann M."/>
            <person name="Clum A."/>
            <person name="Foster B."/>
            <person name="Foster B."/>
            <person name="Roux S."/>
            <person name="Palaniappan K."/>
            <person name="Varghese N."/>
            <person name="Mukherjee S."/>
            <person name="Reddy T.B.K."/>
            <person name="Daum C."/>
            <person name="Copeland A."/>
            <person name="Chen I.A."/>
            <person name="Ivanova N.N."/>
            <person name="Kyrpides N.C."/>
            <person name="Shapiro N."/>
            <person name="Eloe-Fadrosh E.A."/>
            <person name="Pietrasiak N."/>
        </authorList>
    </citation>
    <scope>NUCLEOTIDE SEQUENCE</scope>
    <source>
        <strain evidence="7">CPER-KK1</strain>
    </source>
</reference>
<dbReference type="PANTHER" id="PTHR32347">
    <property type="entry name" value="EFFLUX SYSTEM COMPONENT YKNX-RELATED"/>
    <property type="match status" value="1"/>
</dbReference>
<feature type="coiled-coil region" evidence="3">
    <location>
        <begin position="560"/>
        <end position="733"/>
    </location>
</feature>
<evidence type="ECO:0000259" key="6">
    <source>
        <dbReference type="Pfam" id="PF25954"/>
    </source>
</evidence>
<dbReference type="EMBL" id="JAHHIF010000018">
    <property type="protein sequence ID" value="MBW4545807.1"/>
    <property type="molecule type" value="Genomic_DNA"/>
</dbReference>
<evidence type="ECO:0000256" key="4">
    <source>
        <dbReference type="SAM" id="MobiDB-lite"/>
    </source>
</evidence>
<keyword evidence="5" id="KW-1133">Transmembrane helix</keyword>
<dbReference type="Proteomes" id="UP000753908">
    <property type="component" value="Unassembled WGS sequence"/>
</dbReference>
<dbReference type="Gene3D" id="2.40.30.170">
    <property type="match status" value="1"/>
</dbReference>
<organism evidence="7 8">
    <name type="scientific">Symplocastrum torsivum CPER-KK1</name>
    <dbReference type="NCBI Taxonomy" id="450513"/>
    <lineage>
        <taxon>Bacteria</taxon>
        <taxon>Bacillati</taxon>
        <taxon>Cyanobacteriota</taxon>
        <taxon>Cyanophyceae</taxon>
        <taxon>Oscillatoriophycideae</taxon>
        <taxon>Oscillatoriales</taxon>
        <taxon>Microcoleaceae</taxon>
        <taxon>Symplocastrum</taxon>
    </lineage>
</organism>
<protein>
    <submittedName>
        <fullName evidence="7">HlyD family secretion protein</fullName>
    </submittedName>
</protein>
<dbReference type="Gene3D" id="1.10.287.470">
    <property type="entry name" value="Helix hairpin bin"/>
    <property type="match status" value="1"/>
</dbReference>
<gene>
    <name evidence="7" type="ORF">KME25_15370</name>
</gene>
<keyword evidence="5" id="KW-0472">Membrane</keyword>
<keyword evidence="5" id="KW-0812">Transmembrane</keyword>
<dbReference type="GO" id="GO:0030313">
    <property type="term" value="C:cell envelope"/>
    <property type="evidence" value="ECO:0007669"/>
    <property type="project" value="UniProtKB-SubCell"/>
</dbReference>
<sequence length="891" mass="100955">MYRGIAVVMYKPLETRLRKDLLITTTVDPETSKHSYSFKKPSSGEAFEFGEEEYLLCKSMDGISTPSEILAAFERQFGLVLTEEDFNQFSQEIAECGLLEVFDEQETLPLGTSSTESEEENKKLQFSTLSKRRKKGKRGKVWAVSNSESFFKFLAKMAKPFQPIATLLLWLLIPLLILALFTIFNNQLLFRRDIGLLVKPTSWVAYHLLNMTVVNLTSKLAQGIVCTSYGGIVGEFGLKLTFGILPRFYLKKDGIWQLPRKIQLWSFGTPLIIRILIFSLGTLIWYWTKGTENGLRGWAISLAYMGYLDFLFDSSPFWPSDGYGLMIAYFRLPPNWLKKNLLIFDMILKRRPLPKRLTFPEKLKLQGLSLLMILTWIFLALKLVNDMSHRLLRNISPGILGNGATALLISLPFMLGFRTLWVATHPKQDRKNSHNQNNLEKTSDRSRQTPLFHPLGEVDLFLSDFPKSVNKSNSFNKILKSWVKKFIRLSLLVALGILLFLPYPYRPGGVIKISPPTQQQIQAQVKGKITKVFFEGGDGQWIKAGTVIANLEAVDIENSVLITQEQVRQQQAELEKQQANLKKLLATPRKEDVEVAKQQVEVDKQQVEVAKQQVEVAQEQLKTAIGKAEFSSRQAERYKALYNTGAFSLQQYENSAKDAETDRSNVEEAKQNVEEAKQNVEKKRQDIKKAEANLASVLSGPFPEEIEAARKEVEAARANLKRFQQQLKYNQDQVKRTPLVMPIDGYLVTSSLNQKVGSYLDQGETFAVAEDNHHIRGEVEVPEYDIGDFSVGRKVEVKLLAYPDKPLTGEVVSVEPIAASDSTKLTNADESTSSLTEQFVKVTVDLPNTDRLLKAGMSGYAKIEGRTMPVFAAFTRSIVRFVQVEIWSWLP</sequence>
<proteinExistence type="predicted"/>
<dbReference type="PANTHER" id="PTHR32347:SF23">
    <property type="entry name" value="BLL5650 PROTEIN"/>
    <property type="match status" value="1"/>
</dbReference>
<dbReference type="InterPro" id="IPR050465">
    <property type="entry name" value="UPF0194_transport"/>
</dbReference>
<feature type="transmembrane region" description="Helical" evidence="5">
    <location>
        <begin position="164"/>
        <end position="184"/>
    </location>
</feature>
<comment type="caution">
    <text evidence="7">The sequence shown here is derived from an EMBL/GenBank/DDBJ whole genome shotgun (WGS) entry which is preliminary data.</text>
</comment>
<feature type="region of interest" description="Disordered" evidence="4">
    <location>
        <begin position="428"/>
        <end position="449"/>
    </location>
</feature>
<evidence type="ECO:0000256" key="1">
    <source>
        <dbReference type="ARBA" id="ARBA00004196"/>
    </source>
</evidence>
<dbReference type="AlphaFoldDB" id="A0A951PMN3"/>
<reference evidence="7" key="1">
    <citation type="submission" date="2021-05" db="EMBL/GenBank/DDBJ databases">
        <authorList>
            <person name="Pietrasiak N."/>
            <person name="Ward R."/>
            <person name="Stajich J.E."/>
            <person name="Kurbessoian T."/>
        </authorList>
    </citation>
    <scope>NUCLEOTIDE SEQUENCE</scope>
    <source>
        <strain evidence="7">CPER-KK1</strain>
    </source>
</reference>